<evidence type="ECO:0000256" key="2">
    <source>
        <dbReference type="ARBA" id="ARBA00022801"/>
    </source>
</evidence>
<dbReference type="STRING" id="5599.A0A177DL09"/>
<reference evidence="4 5" key="1">
    <citation type="submission" date="2016-05" db="EMBL/GenBank/DDBJ databases">
        <title>Comparative analysis of secretome profiles of manganese(II)-oxidizing ascomycete fungi.</title>
        <authorList>
            <consortium name="DOE Joint Genome Institute"/>
            <person name="Zeiner C.A."/>
            <person name="Purvine S.O."/>
            <person name="Zink E.M."/>
            <person name="Wu S."/>
            <person name="Pasa-Tolic L."/>
            <person name="Chaput D.L."/>
            <person name="Haridas S."/>
            <person name="Grigoriev I.V."/>
            <person name="Santelli C.M."/>
            <person name="Hansel C.M."/>
        </authorList>
    </citation>
    <scope>NUCLEOTIDE SEQUENCE [LARGE SCALE GENOMIC DNA]</scope>
    <source>
        <strain evidence="4 5">SRC1lrK2f</strain>
    </source>
</reference>
<keyword evidence="1" id="KW-0547">Nucleotide-binding</keyword>
<protein>
    <recommendedName>
        <fullName evidence="6">Helicase C-terminal domain-containing protein</fullName>
    </recommendedName>
</protein>
<evidence type="ECO:0008006" key="6">
    <source>
        <dbReference type="Google" id="ProtNLM"/>
    </source>
</evidence>
<sequence length="123" mass="14208">IIFTCWTRTLDLLQFYLRHISNNTWTHERIDGECSTAKRERILQRFADDPNLRVLIMTTGTGAWNPSVENQAVARALRLGQKQTVLVTRYVVEQTVEQVRWHDLACFSSLTSTGYAITTEYEA</sequence>
<dbReference type="PANTHER" id="PTHR45626">
    <property type="entry name" value="TRANSCRIPTION TERMINATION FACTOR 2-RELATED"/>
    <property type="match status" value="1"/>
</dbReference>
<dbReference type="PANTHER" id="PTHR45626:SF22">
    <property type="entry name" value="DNA REPAIR PROTEIN RAD5"/>
    <property type="match status" value="1"/>
</dbReference>
<dbReference type="VEuPathDB" id="FungiDB:CC77DRAFT_937162"/>
<dbReference type="Proteomes" id="UP000077248">
    <property type="component" value="Unassembled WGS sequence"/>
</dbReference>
<dbReference type="InterPro" id="IPR050628">
    <property type="entry name" value="SNF2_RAD54_helicase_TF"/>
</dbReference>
<name>A0A177DL09_ALTAL</name>
<dbReference type="GO" id="GO:0005524">
    <property type="term" value="F:ATP binding"/>
    <property type="evidence" value="ECO:0007669"/>
    <property type="project" value="UniProtKB-KW"/>
</dbReference>
<dbReference type="EMBL" id="KV441480">
    <property type="protein sequence ID" value="OAG19998.1"/>
    <property type="molecule type" value="Genomic_DNA"/>
</dbReference>
<dbReference type="InterPro" id="IPR027417">
    <property type="entry name" value="P-loop_NTPase"/>
</dbReference>
<dbReference type="GeneID" id="29120131"/>
<keyword evidence="3" id="KW-0067">ATP-binding</keyword>
<dbReference type="Gene3D" id="3.40.50.300">
    <property type="entry name" value="P-loop containing nucleotide triphosphate hydrolases"/>
    <property type="match status" value="2"/>
</dbReference>
<evidence type="ECO:0000313" key="5">
    <source>
        <dbReference type="Proteomes" id="UP000077248"/>
    </source>
</evidence>
<dbReference type="GO" id="GO:0005634">
    <property type="term" value="C:nucleus"/>
    <property type="evidence" value="ECO:0007669"/>
    <property type="project" value="TreeGrafter"/>
</dbReference>
<evidence type="ECO:0000313" key="4">
    <source>
        <dbReference type="EMBL" id="OAG19998.1"/>
    </source>
</evidence>
<feature type="non-terminal residue" evidence="4">
    <location>
        <position position="1"/>
    </location>
</feature>
<dbReference type="KEGG" id="aalt:CC77DRAFT_937162"/>
<keyword evidence="5" id="KW-1185">Reference proteome</keyword>
<dbReference type="InterPro" id="IPR049730">
    <property type="entry name" value="SNF2/RAD54-like_C"/>
</dbReference>
<evidence type="ECO:0000256" key="3">
    <source>
        <dbReference type="ARBA" id="ARBA00022840"/>
    </source>
</evidence>
<dbReference type="GO" id="GO:0008094">
    <property type="term" value="F:ATP-dependent activity, acting on DNA"/>
    <property type="evidence" value="ECO:0007669"/>
    <property type="project" value="TreeGrafter"/>
</dbReference>
<gene>
    <name evidence="4" type="ORF">CC77DRAFT_937162</name>
</gene>
<evidence type="ECO:0000256" key="1">
    <source>
        <dbReference type="ARBA" id="ARBA00022741"/>
    </source>
</evidence>
<dbReference type="CDD" id="cd18793">
    <property type="entry name" value="SF2_C_SNF"/>
    <property type="match status" value="1"/>
</dbReference>
<dbReference type="RefSeq" id="XP_018385419.1">
    <property type="nucleotide sequence ID" value="XM_018534537.1"/>
</dbReference>
<organism evidence="4 5">
    <name type="scientific">Alternaria alternata</name>
    <name type="common">Alternaria rot fungus</name>
    <name type="synonym">Torula alternata</name>
    <dbReference type="NCBI Taxonomy" id="5599"/>
    <lineage>
        <taxon>Eukaryota</taxon>
        <taxon>Fungi</taxon>
        <taxon>Dikarya</taxon>
        <taxon>Ascomycota</taxon>
        <taxon>Pezizomycotina</taxon>
        <taxon>Dothideomycetes</taxon>
        <taxon>Pleosporomycetidae</taxon>
        <taxon>Pleosporales</taxon>
        <taxon>Pleosporineae</taxon>
        <taxon>Pleosporaceae</taxon>
        <taxon>Alternaria</taxon>
        <taxon>Alternaria sect. Alternaria</taxon>
        <taxon>Alternaria alternata complex</taxon>
    </lineage>
</organism>
<accession>A0A177DL09</accession>
<dbReference type="GO" id="GO:0006281">
    <property type="term" value="P:DNA repair"/>
    <property type="evidence" value="ECO:0007669"/>
    <property type="project" value="TreeGrafter"/>
</dbReference>
<dbReference type="AlphaFoldDB" id="A0A177DL09"/>
<keyword evidence="2" id="KW-0378">Hydrolase</keyword>
<dbReference type="SUPFAM" id="SSF52540">
    <property type="entry name" value="P-loop containing nucleoside triphosphate hydrolases"/>
    <property type="match status" value="1"/>
</dbReference>
<dbReference type="GO" id="GO:0016787">
    <property type="term" value="F:hydrolase activity"/>
    <property type="evidence" value="ECO:0007669"/>
    <property type="project" value="UniProtKB-KW"/>
</dbReference>
<proteinExistence type="predicted"/>